<dbReference type="InterPro" id="IPR011256">
    <property type="entry name" value="Reg_factor_effector_dom_sf"/>
</dbReference>
<dbReference type="InterPro" id="IPR010499">
    <property type="entry name" value="AraC_E-bd"/>
</dbReference>
<dbReference type="InterPro" id="IPR029442">
    <property type="entry name" value="GyrI-like"/>
</dbReference>
<feature type="domain" description="AraC effector-binding" evidence="1">
    <location>
        <begin position="1"/>
        <end position="148"/>
    </location>
</feature>
<dbReference type="Gene3D" id="3.20.80.10">
    <property type="entry name" value="Regulatory factor, effector binding domain"/>
    <property type="match status" value="1"/>
</dbReference>
<dbReference type="SMART" id="SM00871">
    <property type="entry name" value="AraC_E_bind"/>
    <property type="match status" value="1"/>
</dbReference>
<evidence type="ECO:0000313" key="3">
    <source>
        <dbReference type="Proteomes" id="UP001255696"/>
    </source>
</evidence>
<dbReference type="EMBL" id="JARQBI010000051">
    <property type="protein sequence ID" value="MDT2797864.1"/>
    <property type="molecule type" value="Genomic_DNA"/>
</dbReference>
<evidence type="ECO:0000313" key="2">
    <source>
        <dbReference type="EMBL" id="MDT2797864.1"/>
    </source>
</evidence>
<gene>
    <name evidence="2" type="ORF">P7H47_11525</name>
</gene>
<dbReference type="Proteomes" id="UP001255696">
    <property type="component" value="Unassembled WGS sequence"/>
</dbReference>
<organism evidence="2 3">
    <name type="scientific">Enterococcus cecorum</name>
    <dbReference type="NCBI Taxonomy" id="44008"/>
    <lineage>
        <taxon>Bacteria</taxon>
        <taxon>Bacillati</taxon>
        <taxon>Bacillota</taxon>
        <taxon>Bacilli</taxon>
        <taxon>Lactobacillales</taxon>
        <taxon>Enterococcaceae</taxon>
        <taxon>Enterococcus</taxon>
    </lineage>
</organism>
<dbReference type="RefSeq" id="WP_311898672.1">
    <property type="nucleotide sequence ID" value="NZ_JARQBI010000051.1"/>
</dbReference>
<proteinExistence type="predicted"/>
<dbReference type="Pfam" id="PF06445">
    <property type="entry name" value="GyrI-like"/>
    <property type="match status" value="1"/>
</dbReference>
<dbReference type="InterPro" id="IPR053182">
    <property type="entry name" value="YobU-like_regulator"/>
</dbReference>
<comment type="caution">
    <text evidence="2">The sequence shown here is derived from an EMBL/GenBank/DDBJ whole genome shotgun (WGS) entry which is preliminary data.</text>
</comment>
<dbReference type="PANTHER" id="PTHR36444">
    <property type="entry name" value="TRANSCRIPTIONAL REGULATOR PROTEIN YOBU-RELATED"/>
    <property type="match status" value="1"/>
</dbReference>
<accession>A0AAW8TSS1</accession>
<reference evidence="2" key="1">
    <citation type="submission" date="2023-03" db="EMBL/GenBank/DDBJ databases">
        <authorList>
            <person name="Shen W."/>
            <person name="Cai J."/>
        </authorList>
    </citation>
    <scope>NUCLEOTIDE SEQUENCE</scope>
    <source>
        <strain evidence="2">B245-2</strain>
    </source>
</reference>
<sequence>MKFRIVDKGYFKVIGFMETVQINGSGTFIPNYNESNREQIQETLEQLLNERISNIFNIVINKSDQLVDSYIGIETEAICPPSLVEVAIPKQTWAVFEIVSLAPYVINKTWHDLFAFWFPVHGYELADNVEFYLEKREHNRFELWIPVKKRPFS</sequence>
<dbReference type="PANTHER" id="PTHR36444:SF3">
    <property type="entry name" value="TRANSCRIPTIONAL ACTIVATOR, PUTATIVE-RELATED"/>
    <property type="match status" value="1"/>
</dbReference>
<evidence type="ECO:0000259" key="1">
    <source>
        <dbReference type="SMART" id="SM00871"/>
    </source>
</evidence>
<name>A0AAW8TSS1_9ENTE</name>
<protein>
    <submittedName>
        <fullName evidence="2">GyrI-like domain-containing protein</fullName>
    </submittedName>
</protein>
<dbReference type="SUPFAM" id="SSF55136">
    <property type="entry name" value="Probable bacterial effector-binding domain"/>
    <property type="match status" value="1"/>
</dbReference>
<dbReference type="AlphaFoldDB" id="A0AAW8TSS1"/>